<comment type="similarity">
    <text evidence="1">Belongs to the Gfa family.</text>
</comment>
<dbReference type="Pfam" id="PF04828">
    <property type="entry name" value="GFA"/>
    <property type="match status" value="1"/>
</dbReference>
<evidence type="ECO:0000256" key="4">
    <source>
        <dbReference type="ARBA" id="ARBA00023239"/>
    </source>
</evidence>
<evidence type="ECO:0000256" key="1">
    <source>
        <dbReference type="ARBA" id="ARBA00005495"/>
    </source>
</evidence>
<dbReference type="SUPFAM" id="SSF51316">
    <property type="entry name" value="Mss4-like"/>
    <property type="match status" value="1"/>
</dbReference>
<dbReference type="PROSITE" id="PS51891">
    <property type="entry name" value="CENP_V_GFA"/>
    <property type="match status" value="1"/>
</dbReference>
<dbReference type="EMBL" id="JBEFKJ010000002">
    <property type="protein sequence ID" value="KAL2047692.1"/>
    <property type="molecule type" value="Genomic_DNA"/>
</dbReference>
<reference evidence="6 7" key="1">
    <citation type="submission" date="2024-09" db="EMBL/GenBank/DDBJ databases">
        <title>Rethinking Asexuality: The Enigmatic Case of Functional Sexual Genes in Lepraria (Stereocaulaceae).</title>
        <authorList>
            <person name="Doellman M."/>
            <person name="Sun Y."/>
            <person name="Barcenas-Pena A."/>
            <person name="Lumbsch H.T."/>
            <person name="Grewe F."/>
        </authorList>
    </citation>
    <scope>NUCLEOTIDE SEQUENCE [LARGE SCALE GENOMIC DNA]</scope>
    <source>
        <strain evidence="6 7">Mercado 3170</strain>
    </source>
</reference>
<sequence>MSTAKPDNAPDSIEGGCLCGAVRYELDLVKNWPPGRHTCQCTQCRKWTGAIVVPFLSVSSEQLTWGSTFAQDLSHTTPPTKLDFFIEYSASPGYYRGFCNKCGSTLSWRSDKEPGVVEITLGSVDERDLLNKMDGELGRLLSHPAGGHFWSKNAIKGVTDLMPGKKHPESSELEEMKG</sequence>
<protein>
    <recommendedName>
        <fullName evidence="5">CENP-V/GFA domain-containing protein</fullName>
    </recommendedName>
</protein>
<proteinExistence type="inferred from homology"/>
<evidence type="ECO:0000313" key="6">
    <source>
        <dbReference type="EMBL" id="KAL2047692.1"/>
    </source>
</evidence>
<evidence type="ECO:0000313" key="7">
    <source>
        <dbReference type="Proteomes" id="UP001590950"/>
    </source>
</evidence>
<accession>A0ABR4APM4</accession>
<dbReference type="PANTHER" id="PTHR33337:SF40">
    <property type="entry name" value="CENP-V_GFA DOMAIN-CONTAINING PROTEIN-RELATED"/>
    <property type="match status" value="1"/>
</dbReference>
<dbReference type="InterPro" id="IPR011057">
    <property type="entry name" value="Mss4-like_sf"/>
</dbReference>
<keyword evidence="2" id="KW-0479">Metal-binding</keyword>
<keyword evidence="7" id="KW-1185">Reference proteome</keyword>
<comment type="caution">
    <text evidence="6">The sequence shown here is derived from an EMBL/GenBank/DDBJ whole genome shotgun (WGS) entry which is preliminary data.</text>
</comment>
<name>A0ABR4APM4_9LECA</name>
<dbReference type="InterPro" id="IPR006913">
    <property type="entry name" value="CENP-V/GFA"/>
</dbReference>
<keyword evidence="4" id="KW-0456">Lyase</keyword>
<keyword evidence="3" id="KW-0862">Zinc</keyword>
<dbReference type="PANTHER" id="PTHR33337">
    <property type="entry name" value="GFA DOMAIN-CONTAINING PROTEIN"/>
    <property type="match status" value="1"/>
</dbReference>
<evidence type="ECO:0000256" key="3">
    <source>
        <dbReference type="ARBA" id="ARBA00022833"/>
    </source>
</evidence>
<dbReference type="Proteomes" id="UP001590950">
    <property type="component" value="Unassembled WGS sequence"/>
</dbReference>
<feature type="domain" description="CENP-V/GFA" evidence="5">
    <location>
        <begin position="13"/>
        <end position="151"/>
    </location>
</feature>
<evidence type="ECO:0000256" key="2">
    <source>
        <dbReference type="ARBA" id="ARBA00022723"/>
    </source>
</evidence>
<organism evidence="6 7">
    <name type="scientific">Stereocaulon virgatum</name>
    <dbReference type="NCBI Taxonomy" id="373712"/>
    <lineage>
        <taxon>Eukaryota</taxon>
        <taxon>Fungi</taxon>
        <taxon>Dikarya</taxon>
        <taxon>Ascomycota</taxon>
        <taxon>Pezizomycotina</taxon>
        <taxon>Lecanoromycetes</taxon>
        <taxon>OSLEUM clade</taxon>
        <taxon>Lecanoromycetidae</taxon>
        <taxon>Lecanorales</taxon>
        <taxon>Lecanorineae</taxon>
        <taxon>Stereocaulaceae</taxon>
        <taxon>Stereocaulon</taxon>
    </lineage>
</organism>
<dbReference type="Gene3D" id="3.90.1590.10">
    <property type="entry name" value="glutathione-dependent formaldehyde- activating enzyme (gfa)"/>
    <property type="match status" value="1"/>
</dbReference>
<gene>
    <name evidence="6" type="ORF">N7G274_000734</name>
</gene>
<evidence type="ECO:0000259" key="5">
    <source>
        <dbReference type="PROSITE" id="PS51891"/>
    </source>
</evidence>